<dbReference type="KEGG" id="xcv:XCV2042"/>
<accession>Q3BTZ0</accession>
<gene>
    <name evidence="1" type="ordered locus">XCV2042</name>
</gene>
<dbReference type="HOGENOM" id="CLU_2605189_0_0_6"/>
<organism evidence="2">
    <name type="scientific">Xanthomonas euvesicatoria pv. vesicatoria (strain 85-10)</name>
    <name type="common">Xanthomonas campestris pv. vesicatoria</name>
    <dbReference type="NCBI Taxonomy" id="316273"/>
    <lineage>
        <taxon>Bacteria</taxon>
        <taxon>Pseudomonadati</taxon>
        <taxon>Pseudomonadota</taxon>
        <taxon>Gammaproteobacteria</taxon>
        <taxon>Lysobacterales</taxon>
        <taxon>Lysobacteraceae</taxon>
        <taxon>Xanthomonas</taxon>
    </lineage>
</organism>
<protein>
    <submittedName>
        <fullName evidence="1">Uncharacterized protein</fullName>
    </submittedName>
</protein>
<reference evidence="1 2" key="1">
    <citation type="journal article" date="2005" name="J. Bacteriol.">
        <title>Insights into genome plasticity and pathogenicity of the plant pathogenic Bacterium Xanthomonas campestris pv. vesicatoria revealed by the complete genome sequence.</title>
        <authorList>
            <person name="Thieme F."/>
            <person name="Koebnik R."/>
            <person name="Bekel T."/>
            <person name="Berger C."/>
            <person name="Boch J."/>
            <person name="Buettner D."/>
            <person name="Caldana C."/>
            <person name="Gaigalat L."/>
            <person name="Goesmann A."/>
            <person name="Kay S."/>
            <person name="Kirchner O."/>
            <person name="Lanz C."/>
            <person name="Linke B."/>
            <person name="McHardy A.C."/>
            <person name="Meyer F."/>
            <person name="Mittenhuber G."/>
            <person name="Nies D.H."/>
            <person name="Niesbach-Kloesgen U."/>
            <person name="Patschkowski T."/>
            <person name="Rueckert C."/>
            <person name="Rupp O."/>
            <person name="Schneicker S."/>
            <person name="Schuster S.C."/>
            <person name="Vorhoelter F.J."/>
            <person name="Weber E."/>
            <person name="Puehler A."/>
            <person name="Bonas U."/>
            <person name="Bartels D."/>
            <person name="Kaiser O."/>
        </authorList>
    </citation>
    <scope>NUCLEOTIDE SEQUENCE [LARGE SCALE GENOMIC DNA]</scope>
    <source>
        <strain evidence="1 2">85-10</strain>
    </source>
</reference>
<proteinExistence type="predicted"/>
<dbReference type="AlphaFoldDB" id="Q3BTZ0"/>
<sequence length="79" mass="9370">MRAPHRRTDALQPVRAYAAAMPFEVLRWRVRSDRGDGRCAMCAVHRPLLFTYRPANARVRCPRRVRERWRGMEVAIELH</sequence>
<name>Q3BTZ0_XANE5</name>
<evidence type="ECO:0000313" key="1">
    <source>
        <dbReference type="EMBL" id="CAJ23719.1"/>
    </source>
</evidence>
<dbReference type="EMBL" id="AM039952">
    <property type="protein sequence ID" value="CAJ23719.1"/>
    <property type="molecule type" value="Genomic_DNA"/>
</dbReference>
<evidence type="ECO:0000313" key="2">
    <source>
        <dbReference type="Proteomes" id="UP000007069"/>
    </source>
</evidence>
<dbReference type="Proteomes" id="UP000007069">
    <property type="component" value="Chromosome"/>
</dbReference>